<evidence type="ECO:0000313" key="2">
    <source>
        <dbReference type="EMBL" id="CAG8722643.1"/>
    </source>
</evidence>
<protein>
    <submittedName>
        <fullName evidence="2">40287_t:CDS:1</fullName>
    </submittedName>
</protein>
<comment type="caution">
    <text evidence="2">The sequence shown here is derived from an EMBL/GenBank/DDBJ whole genome shotgun (WGS) entry which is preliminary data.</text>
</comment>
<accession>A0ABN7V3Q0</accession>
<evidence type="ECO:0000313" key="3">
    <source>
        <dbReference type="Proteomes" id="UP000789901"/>
    </source>
</evidence>
<feature type="compositionally biased region" description="Basic and acidic residues" evidence="1">
    <location>
        <begin position="38"/>
        <end position="47"/>
    </location>
</feature>
<feature type="non-terminal residue" evidence="2">
    <location>
        <position position="47"/>
    </location>
</feature>
<dbReference type="EMBL" id="CAJVQB010008749">
    <property type="protein sequence ID" value="CAG8722643.1"/>
    <property type="molecule type" value="Genomic_DNA"/>
</dbReference>
<dbReference type="Proteomes" id="UP000789901">
    <property type="component" value="Unassembled WGS sequence"/>
</dbReference>
<gene>
    <name evidence="2" type="ORF">GMARGA_LOCUS13662</name>
</gene>
<reference evidence="2 3" key="1">
    <citation type="submission" date="2021-06" db="EMBL/GenBank/DDBJ databases">
        <authorList>
            <person name="Kallberg Y."/>
            <person name="Tangrot J."/>
            <person name="Rosling A."/>
        </authorList>
    </citation>
    <scope>NUCLEOTIDE SEQUENCE [LARGE SCALE GENOMIC DNA]</scope>
    <source>
        <strain evidence="2 3">120-4 pot B 10/14</strain>
    </source>
</reference>
<name>A0ABN7V3Q0_GIGMA</name>
<organism evidence="2 3">
    <name type="scientific">Gigaspora margarita</name>
    <dbReference type="NCBI Taxonomy" id="4874"/>
    <lineage>
        <taxon>Eukaryota</taxon>
        <taxon>Fungi</taxon>
        <taxon>Fungi incertae sedis</taxon>
        <taxon>Mucoromycota</taxon>
        <taxon>Glomeromycotina</taxon>
        <taxon>Glomeromycetes</taxon>
        <taxon>Diversisporales</taxon>
        <taxon>Gigasporaceae</taxon>
        <taxon>Gigaspora</taxon>
    </lineage>
</organism>
<sequence>MVLNHEMNDPWSGMGRLQPFYHHEAQPPRKKSQAYRNHGADYKTKDF</sequence>
<proteinExistence type="predicted"/>
<evidence type="ECO:0000256" key="1">
    <source>
        <dbReference type="SAM" id="MobiDB-lite"/>
    </source>
</evidence>
<keyword evidence="3" id="KW-1185">Reference proteome</keyword>
<feature type="region of interest" description="Disordered" evidence="1">
    <location>
        <begin position="24"/>
        <end position="47"/>
    </location>
</feature>